<organism evidence="2 3">
    <name type="scientific">Nocardioides flavescens</name>
    <dbReference type="NCBI Taxonomy" id="2691959"/>
    <lineage>
        <taxon>Bacteria</taxon>
        <taxon>Bacillati</taxon>
        <taxon>Actinomycetota</taxon>
        <taxon>Actinomycetes</taxon>
        <taxon>Propionibacteriales</taxon>
        <taxon>Nocardioidaceae</taxon>
        <taxon>Nocardioides</taxon>
    </lineage>
</organism>
<feature type="domain" description="Major tropism determinant N-terminal" evidence="1">
    <location>
        <begin position="4"/>
        <end position="42"/>
    </location>
</feature>
<dbReference type="SUPFAM" id="SSF69349">
    <property type="entry name" value="Phage fibre proteins"/>
    <property type="match status" value="1"/>
</dbReference>
<gene>
    <name evidence="2" type="ORF">GRQ65_10090</name>
</gene>
<keyword evidence="3" id="KW-1185">Reference proteome</keyword>
<evidence type="ECO:0000259" key="1">
    <source>
        <dbReference type="Pfam" id="PF18454"/>
    </source>
</evidence>
<dbReference type="Pfam" id="PF18454">
    <property type="entry name" value="Mtd_N"/>
    <property type="match status" value="1"/>
</dbReference>
<dbReference type="SUPFAM" id="SSF52266">
    <property type="entry name" value="SGNH hydrolase"/>
    <property type="match status" value="1"/>
</dbReference>
<dbReference type="Proteomes" id="UP000473325">
    <property type="component" value="Unassembled WGS sequence"/>
</dbReference>
<comment type="caution">
    <text evidence="2">The sequence shown here is derived from an EMBL/GenBank/DDBJ whole genome shotgun (WGS) entry which is preliminary data.</text>
</comment>
<reference evidence="2 3" key="1">
    <citation type="submission" date="2019-12" db="EMBL/GenBank/DDBJ databases">
        <authorList>
            <person name="Kun Z."/>
        </authorList>
    </citation>
    <scope>NUCLEOTIDE SEQUENCE [LARGE SCALE GENOMIC DNA]</scope>
    <source>
        <strain evidence="2 3">YIM 123512</strain>
    </source>
</reference>
<accession>A0A6L7F0F1</accession>
<name>A0A6L7F0F1_9ACTN</name>
<dbReference type="AlphaFoldDB" id="A0A6L7F0F1"/>
<protein>
    <recommendedName>
        <fullName evidence="1">Major tropism determinant N-terminal domain-containing protein</fullName>
    </recommendedName>
</protein>
<evidence type="ECO:0000313" key="3">
    <source>
        <dbReference type="Proteomes" id="UP000473325"/>
    </source>
</evidence>
<dbReference type="CDD" id="cd00229">
    <property type="entry name" value="SGNH_hydrolase"/>
    <property type="match status" value="1"/>
</dbReference>
<dbReference type="Gene3D" id="3.40.50.1110">
    <property type="entry name" value="SGNH hydrolase"/>
    <property type="match status" value="1"/>
</dbReference>
<dbReference type="EMBL" id="WUEK01000005">
    <property type="protein sequence ID" value="MXG89901.1"/>
    <property type="molecule type" value="Genomic_DNA"/>
</dbReference>
<sequence length="448" mass="45960">MTTIKLRRGTTAQWQASNPVLAAGEPAFDITTGFIKMGDGETAWADLPSFLHEDAVAALIADSTTPTTVLRTGRSAPTSVTARALGRAINTGDTAALQTTRTSHTFVEDAVGLRVLVTGWGNGEGAQPGDLTVRAALEYAGVVTPFTFDGQQATTIAPGSHRVSDPLGVFVTAGSTGFLRAERSVAGGGSVLSTAALRASLGEGTATSTSAVYGAASGFSVVADENTPAWAPLAILADGSAGRSVAFFGDSLSNAQRDAVPEDGGYLLRAVSPDVGVLRLNGGGGTAGAFIGNGSGADSGRRRLALARHASYAWVEYGANDLNGGASLTTIQANLTRLWTALSLLGLPVWQSTITPWSSSSDGWTTVEGQTPYSKHPTRIALNDWIRTKPAPLTGFFEVADVVESERNSGKWALTDGAPAATDGIHPSGPTYAKIAAAIRPGVLSAFA</sequence>
<dbReference type="RefSeq" id="WP_160877781.1">
    <property type="nucleotide sequence ID" value="NZ_WUEK01000005.1"/>
</dbReference>
<dbReference type="InterPro" id="IPR036514">
    <property type="entry name" value="SGNH_hydro_sf"/>
</dbReference>
<evidence type="ECO:0000313" key="2">
    <source>
        <dbReference type="EMBL" id="MXG89901.1"/>
    </source>
</evidence>
<dbReference type="InterPro" id="IPR041352">
    <property type="entry name" value="Mtd_N"/>
</dbReference>
<proteinExistence type="predicted"/>